<evidence type="ECO:0000256" key="8">
    <source>
        <dbReference type="SAM" id="MobiDB-lite"/>
    </source>
</evidence>
<dbReference type="PANTHER" id="PTHR12708:SF0">
    <property type="entry name" value="DNA POLYMERASE EPSILON SUBUNIT 2"/>
    <property type="match status" value="1"/>
</dbReference>
<proteinExistence type="inferred from homology"/>
<dbReference type="GO" id="GO:0008622">
    <property type="term" value="C:epsilon DNA polymerase complex"/>
    <property type="evidence" value="ECO:0007669"/>
    <property type="project" value="InterPro"/>
</dbReference>
<evidence type="ECO:0000256" key="7">
    <source>
        <dbReference type="ARBA" id="ARBA00032930"/>
    </source>
</evidence>
<evidence type="ECO:0000256" key="5">
    <source>
        <dbReference type="ARBA" id="ARBA00023125"/>
    </source>
</evidence>
<feature type="compositionally biased region" description="Pro residues" evidence="8">
    <location>
        <begin position="667"/>
        <end position="689"/>
    </location>
</feature>
<feature type="region of interest" description="Disordered" evidence="8">
    <location>
        <begin position="627"/>
        <end position="693"/>
    </location>
</feature>
<feature type="domain" description="DNA polymerase alpha/delta/epsilon subunit B" evidence="9">
    <location>
        <begin position="451"/>
        <end position="746"/>
    </location>
</feature>
<evidence type="ECO:0000313" key="10">
    <source>
        <dbReference type="EMBL" id="KAE9981849.1"/>
    </source>
</evidence>
<evidence type="ECO:0000256" key="3">
    <source>
        <dbReference type="ARBA" id="ARBA00016011"/>
    </source>
</evidence>
<name>A0A8H3Z1K0_VENIN</name>
<dbReference type="AlphaFoldDB" id="A0A8H3Z1K0"/>
<dbReference type="GO" id="GO:0042276">
    <property type="term" value="P:error-prone translesion synthesis"/>
    <property type="evidence" value="ECO:0007669"/>
    <property type="project" value="TreeGrafter"/>
</dbReference>
<comment type="subcellular location">
    <subcellularLocation>
        <location evidence="1">Nucleus</location>
    </subcellularLocation>
</comment>
<organism evidence="10 11">
    <name type="scientific">Venturia inaequalis</name>
    <name type="common">Apple scab fungus</name>
    <dbReference type="NCBI Taxonomy" id="5025"/>
    <lineage>
        <taxon>Eukaryota</taxon>
        <taxon>Fungi</taxon>
        <taxon>Dikarya</taxon>
        <taxon>Ascomycota</taxon>
        <taxon>Pezizomycotina</taxon>
        <taxon>Dothideomycetes</taxon>
        <taxon>Pleosporomycetidae</taxon>
        <taxon>Venturiales</taxon>
        <taxon>Venturiaceae</taxon>
        <taxon>Venturia</taxon>
    </lineage>
</organism>
<gene>
    <name evidence="10" type="ORF">BLS_006915</name>
</gene>
<dbReference type="PANTHER" id="PTHR12708">
    <property type="entry name" value="DNA POLYMERASE EPSILON SUBUNIT B"/>
    <property type="match status" value="1"/>
</dbReference>
<evidence type="ECO:0000256" key="1">
    <source>
        <dbReference type="ARBA" id="ARBA00004123"/>
    </source>
</evidence>
<reference evidence="10 11" key="1">
    <citation type="submission" date="2019-11" db="EMBL/GenBank/DDBJ databases">
        <title>Venturia inaequalis Genome Resource.</title>
        <authorList>
            <person name="Lichtner F.J."/>
        </authorList>
    </citation>
    <scope>NUCLEOTIDE SEQUENCE [LARGE SCALE GENOMIC DNA]</scope>
    <source>
        <strain evidence="10">Bline_iso_100314</strain>
    </source>
</reference>
<comment type="caution">
    <text evidence="10">The sequence shown here is derived from an EMBL/GenBank/DDBJ whole genome shotgun (WGS) entry which is preliminary data.</text>
</comment>
<evidence type="ECO:0000256" key="6">
    <source>
        <dbReference type="ARBA" id="ARBA00023242"/>
    </source>
</evidence>
<feature type="compositionally biased region" description="Polar residues" evidence="8">
    <location>
        <begin position="1"/>
        <end position="20"/>
    </location>
</feature>
<evidence type="ECO:0000256" key="4">
    <source>
        <dbReference type="ARBA" id="ARBA00022705"/>
    </source>
</evidence>
<dbReference type="GO" id="GO:0003677">
    <property type="term" value="F:DNA binding"/>
    <property type="evidence" value="ECO:0007669"/>
    <property type="project" value="UniProtKB-KW"/>
</dbReference>
<dbReference type="Proteomes" id="UP000433883">
    <property type="component" value="Unassembled WGS sequence"/>
</dbReference>
<sequence>MNPPKSNLATANPIPSSSPAFGTPIHPINPRRAAPIPLPQLKPATILPISLPPAILRPVAFRTFTKKHNLTLTSTALNALATFIGRHCGSGWREEGLAEGVLEETAKMWKKENGGVIVEGDGNMLKNILRTLDGCMSGGRVLSGKTGLSRQTSFAFSDANSPAGELAIRPGLSNQESFGVSRLEVRDAEDEDDKSKDPREWVKVIGAFEQPRLVYNVTKKHFDKYGWPSTMKKYLINIYRSTTKASLFPPPSHKTELFRQRFHIVHQRILRNESFQTPSLAGQSQTNKITPIANLLGRSGSAHLLLGLLTVSPTGTLALSDLTGNISLDLEHARPFPDDKSVWFCPGMIVLIDGDYTEDYGNETSLGNTGGVGGTIGGKFVGSIIGHPPCERRSTTLGIQAKGAGEAPTGPAFGWTDFLGVGSERATGSRMRRLETKILGPGSPHTANSKITIASEINLDNPATLTAIRTMLQTYSALPATEFPMAMIFMGNFVSHAVMAGAPGAGSIEYKEYFNALASVFSDFPQLIARTTIVFVPGDKDAWPSSFSAGAATVIPRNSVPEMFTSRMKRVMAEANREVGGSGKGRKEGEVIWTTNPSRFTWFGCQGEMVLFRDDVTERLRRTALRFQPPKTEMEEEVPAPGDIPDEPIHLDEVETQEESMDVDVPPSSPPAQPLPAVAPPAPPPPPTPSETDISSRRLVKTILDQSHLSPFPIATRPLHWDYGSALQLYPLPSSLVIADAEAPAFAINYMGCCVMSPGSLTEGKRGAKWIEYGVLENRGRVRREGG</sequence>
<keyword evidence="4" id="KW-0235">DNA replication</keyword>
<keyword evidence="6" id="KW-0539">Nucleus</keyword>
<feature type="region of interest" description="Disordered" evidence="8">
    <location>
        <begin position="1"/>
        <end position="28"/>
    </location>
</feature>
<comment type="similarity">
    <text evidence="2">Belongs to the DNA polymerase epsilon subunit B family.</text>
</comment>
<dbReference type="GO" id="GO:0006261">
    <property type="term" value="P:DNA-templated DNA replication"/>
    <property type="evidence" value="ECO:0007669"/>
    <property type="project" value="InterPro"/>
</dbReference>
<accession>A0A8H3Z1K0</accession>
<evidence type="ECO:0000256" key="2">
    <source>
        <dbReference type="ARBA" id="ARBA00009560"/>
    </source>
</evidence>
<evidence type="ECO:0000313" key="11">
    <source>
        <dbReference type="Proteomes" id="UP000433883"/>
    </source>
</evidence>
<keyword evidence="5" id="KW-0238">DNA-binding</keyword>
<dbReference type="InterPro" id="IPR016266">
    <property type="entry name" value="POLE2"/>
</dbReference>
<dbReference type="InterPro" id="IPR007185">
    <property type="entry name" value="DNA_pol_a/d/e_bsu"/>
</dbReference>
<evidence type="ECO:0000259" key="9">
    <source>
        <dbReference type="Pfam" id="PF04042"/>
    </source>
</evidence>
<dbReference type="EMBL" id="WNWQ01000052">
    <property type="protein sequence ID" value="KAE9981849.1"/>
    <property type="molecule type" value="Genomic_DNA"/>
</dbReference>
<protein>
    <recommendedName>
        <fullName evidence="3">DNA polymerase epsilon subunit B</fullName>
    </recommendedName>
    <alternativeName>
        <fullName evidence="7">DNA polymerase II subunit 2</fullName>
    </alternativeName>
</protein>
<dbReference type="Pfam" id="PF04042">
    <property type="entry name" value="DNA_pol_E_B"/>
    <property type="match status" value="1"/>
</dbReference>